<keyword evidence="8" id="KW-1185">Reference proteome</keyword>
<evidence type="ECO:0000256" key="4">
    <source>
        <dbReference type="ARBA" id="ARBA00023242"/>
    </source>
</evidence>
<dbReference type="Proteomes" id="UP000604825">
    <property type="component" value="Unassembled WGS sequence"/>
</dbReference>
<name>A0A811MZC1_9POAL</name>
<evidence type="ECO:0000313" key="8">
    <source>
        <dbReference type="Proteomes" id="UP000604825"/>
    </source>
</evidence>
<sequence length="1326" mass="147188">MSGENPATAAEDPPPLANGESAVSDKNDAEKYGSEERREVAVTSNDAYEVKSGCEIGTERAADEGANIVETDDTNEANSGSANVVGAVDVKMVDTRHEAIIEAVDVKMVETQREANIEDVDVKMIETQHEASLEAVDVRIVETQHEVSIEAVDVKMVETQHGANIEVVDVKMVETKHEANIEVEDVKMVDTKHEAVIDVEVVKMVDTQHEANIEAKDVKMVDTQHEANIDAGEDACQVKEGLNGDNQYAKASEGEDTKMIEAKADTRNSEAQENRKPEKEGNAEEKTNHANGIEMAEKEDVCQKEDKEGMNEDSQDAKVAEADEMNMVEAKVDARNAGAQGNGKKEEMEDKMEEKGNNANVEDDVKTFGNEDACQKKVKEGNNEDRQDARASEGDEIKMVEAKTDGNAEVEGNEKKEDKAGRTEEKKNNASLETELKVPDKEYTCEEEDKNLKNEGIQDGKAADGEDMRSVEGKTDAEIAEVIESRKNGEVEFKAEQKKNDANIEAENVIIVDRENACQTEDKVRKNDDSQDANPAECEDIKTVEAKSDAGNAAVKENERKETKEEHNEGKENVVNVQADDVKIADKEDACRKEDKERKTEDSHGAKAAEGGETMMAESKSAAVHAEVKENGQKEEGGNETEEKQIICMEKQDEDKMAPAEVDKLELDNREQIGVEMQDGLKEEEKSGFDKHEVSDREESVEESQQELKGEAKGNVGKREVDDREQNTKEKQDGLEEVERVLSGKDEAAKNEQEGAAEEQEGEKWDGNVAAEKKEEEKQDAKLTAEEKDKTHDGKVAAEKEEEEEEEEEEEVNENVTSEKNEVGVIERGVSEKDEEMETKGNTTADKQEGKKDNQIDDICKHEGQNKGTKRANADIEEAENGSVSNKKEKDGEATVEQGGESDKNVEENKNGEPKSKKARIVLEKDHGKDKKQDGSRSREAKNLLNTPSPYSLDRPVRARKTVERLVEVIEKEPLIVEKGRGTPLKNIPGVAKRISNKQPSELKLLHQILFGRLGKAVDFKSHILEFSGFLWHESDEKHRAKAKEKLDKCSIETLLDLCNLLVIPVSRDDIVAKLLDFIAEPHAKDDSTLSDDQGSNSRKRKREVGSATKNPEGTHKRPRKKLDDEHTSRKRWQKYSESESDEDAEEGHEEDDHMKSDSEENKDDGEEVDSEQEDRYGRRKVKAGKKSVDGKGSTAKTKRKAITGISPNTAPIATLSKCSSRVSSSPKSSKDKQRSAVDLSVVSRKSKGSTSKGKSAEAEQALPSKDELQKTIVQLLKKVDFDNVTFSDILKMLDKRYKMDVSSMKDTVKSIILDELVKLAEADED</sequence>
<evidence type="ECO:0000259" key="6">
    <source>
        <dbReference type="PROSITE" id="PS51998"/>
    </source>
</evidence>
<feature type="domain" description="DEK-C" evidence="6">
    <location>
        <begin position="1263"/>
        <end position="1318"/>
    </location>
</feature>
<gene>
    <name evidence="7" type="ORF">NCGR_LOCUS9077</name>
</gene>
<dbReference type="PANTHER" id="PTHR13468:SF14">
    <property type="entry name" value="DEK-C DOMAIN-CONTAINING PROTEIN"/>
    <property type="match status" value="1"/>
</dbReference>
<dbReference type="GO" id="GO:2000779">
    <property type="term" value="P:regulation of double-strand break repair"/>
    <property type="evidence" value="ECO:0007669"/>
    <property type="project" value="TreeGrafter"/>
</dbReference>
<feature type="compositionally biased region" description="Acidic residues" evidence="5">
    <location>
        <begin position="800"/>
        <end position="813"/>
    </location>
</feature>
<feature type="compositionally biased region" description="Basic and acidic residues" evidence="5">
    <location>
        <begin position="846"/>
        <end position="865"/>
    </location>
</feature>
<feature type="compositionally biased region" description="Basic and acidic residues" evidence="5">
    <location>
        <begin position="580"/>
        <end position="607"/>
    </location>
</feature>
<dbReference type="InterPro" id="IPR014876">
    <property type="entry name" value="DEK_C"/>
</dbReference>
<dbReference type="SUPFAM" id="SSF109715">
    <property type="entry name" value="DEK C-terminal domain"/>
    <property type="match status" value="1"/>
</dbReference>
<keyword evidence="2" id="KW-0156">Chromatin regulator</keyword>
<dbReference type="GO" id="GO:0006325">
    <property type="term" value="P:chromatin organization"/>
    <property type="evidence" value="ECO:0007669"/>
    <property type="project" value="UniProtKB-KW"/>
</dbReference>
<feature type="region of interest" description="Disordered" evidence="5">
    <location>
        <begin position="1"/>
        <end position="44"/>
    </location>
</feature>
<dbReference type="PROSITE" id="PS51998">
    <property type="entry name" value="DEK_C"/>
    <property type="match status" value="1"/>
</dbReference>
<organism evidence="7 8">
    <name type="scientific">Miscanthus lutarioriparius</name>
    <dbReference type="NCBI Taxonomy" id="422564"/>
    <lineage>
        <taxon>Eukaryota</taxon>
        <taxon>Viridiplantae</taxon>
        <taxon>Streptophyta</taxon>
        <taxon>Embryophyta</taxon>
        <taxon>Tracheophyta</taxon>
        <taxon>Spermatophyta</taxon>
        <taxon>Magnoliopsida</taxon>
        <taxon>Liliopsida</taxon>
        <taxon>Poales</taxon>
        <taxon>Poaceae</taxon>
        <taxon>PACMAD clade</taxon>
        <taxon>Panicoideae</taxon>
        <taxon>Andropogonodae</taxon>
        <taxon>Andropogoneae</taxon>
        <taxon>Saccharinae</taxon>
        <taxon>Miscanthus</taxon>
    </lineage>
</organism>
<proteinExistence type="predicted"/>
<dbReference type="InterPro" id="IPR044198">
    <property type="entry name" value="DEK"/>
</dbReference>
<feature type="compositionally biased region" description="Basic and acidic residues" evidence="5">
    <location>
        <begin position="556"/>
        <end position="572"/>
    </location>
</feature>
<comment type="caution">
    <text evidence="7">The sequence shown here is derived from an EMBL/GenBank/DDBJ whole genome shotgun (WGS) entry which is preliminary data.</text>
</comment>
<evidence type="ECO:0000313" key="7">
    <source>
        <dbReference type="EMBL" id="CAD6213559.1"/>
    </source>
</evidence>
<feature type="compositionally biased region" description="Basic and acidic residues" evidence="5">
    <location>
        <begin position="295"/>
        <end position="317"/>
    </location>
</feature>
<feature type="compositionally biased region" description="Basic and acidic residues" evidence="5">
    <location>
        <begin position="23"/>
        <end position="40"/>
    </location>
</feature>
<feature type="compositionally biased region" description="Basic and acidic residues" evidence="5">
    <location>
        <begin position="626"/>
        <end position="698"/>
    </location>
</feature>
<dbReference type="PANTHER" id="PTHR13468">
    <property type="entry name" value="DEK PROTEIN"/>
    <property type="match status" value="1"/>
</dbReference>
<feature type="compositionally biased region" description="Acidic residues" evidence="5">
    <location>
        <begin position="1139"/>
        <end position="1150"/>
    </location>
</feature>
<feature type="compositionally biased region" description="Basic and acidic residues" evidence="5">
    <location>
        <begin position="706"/>
        <end position="753"/>
    </location>
</feature>
<reference evidence="7" key="1">
    <citation type="submission" date="2020-10" db="EMBL/GenBank/DDBJ databases">
        <authorList>
            <person name="Han B."/>
            <person name="Lu T."/>
            <person name="Zhao Q."/>
            <person name="Huang X."/>
            <person name="Zhao Y."/>
        </authorList>
    </citation>
    <scope>NUCLEOTIDE SEQUENCE</scope>
</reference>
<feature type="compositionally biased region" description="Basic and acidic residues" evidence="5">
    <location>
        <begin position="373"/>
        <end position="473"/>
    </location>
</feature>
<feature type="compositionally biased region" description="Basic and acidic residues" evidence="5">
    <location>
        <begin position="252"/>
        <end position="288"/>
    </location>
</feature>
<dbReference type="Gene3D" id="1.10.10.60">
    <property type="entry name" value="Homeodomain-like"/>
    <property type="match status" value="1"/>
</dbReference>
<dbReference type="Pfam" id="PF08766">
    <property type="entry name" value="DEK_C"/>
    <property type="match status" value="1"/>
</dbReference>
<dbReference type="GO" id="GO:0005634">
    <property type="term" value="C:nucleus"/>
    <property type="evidence" value="ECO:0007669"/>
    <property type="project" value="UniProtKB-SubCell"/>
</dbReference>
<evidence type="ECO:0000256" key="1">
    <source>
        <dbReference type="ARBA" id="ARBA00004123"/>
    </source>
</evidence>
<dbReference type="GO" id="GO:0003677">
    <property type="term" value="F:DNA binding"/>
    <property type="evidence" value="ECO:0007669"/>
    <property type="project" value="UniProtKB-KW"/>
</dbReference>
<comment type="subcellular location">
    <subcellularLocation>
        <location evidence="1">Nucleus</location>
    </subcellularLocation>
</comment>
<feature type="compositionally biased region" description="Low complexity" evidence="5">
    <location>
        <begin position="1241"/>
        <end position="1254"/>
    </location>
</feature>
<feature type="compositionally biased region" description="Basic and acidic residues" evidence="5">
    <location>
        <begin position="343"/>
        <end position="356"/>
    </location>
</feature>
<feature type="region of interest" description="Disordered" evidence="5">
    <location>
        <begin position="332"/>
        <end position="473"/>
    </location>
</feature>
<feature type="compositionally biased region" description="Low complexity" evidence="5">
    <location>
        <begin position="1217"/>
        <end position="1228"/>
    </location>
</feature>
<feature type="compositionally biased region" description="Basic and acidic residues" evidence="5">
    <location>
        <begin position="762"/>
        <end position="799"/>
    </location>
</feature>
<dbReference type="OrthoDB" id="370884at2759"/>
<keyword evidence="4" id="KW-0539">Nucleus</keyword>
<evidence type="ECO:0000256" key="5">
    <source>
        <dbReference type="SAM" id="MobiDB-lite"/>
    </source>
</evidence>
<dbReference type="EMBL" id="CAJGYO010000002">
    <property type="protein sequence ID" value="CAD6213559.1"/>
    <property type="molecule type" value="Genomic_DNA"/>
</dbReference>
<evidence type="ECO:0000256" key="2">
    <source>
        <dbReference type="ARBA" id="ARBA00022853"/>
    </source>
</evidence>
<evidence type="ECO:0000256" key="3">
    <source>
        <dbReference type="ARBA" id="ARBA00023125"/>
    </source>
</evidence>
<accession>A0A811MZC1</accession>
<feature type="compositionally biased region" description="Basic and acidic residues" evidence="5">
    <location>
        <begin position="901"/>
        <end position="942"/>
    </location>
</feature>
<protein>
    <recommendedName>
        <fullName evidence="6">DEK-C domain-containing protein</fullName>
    </recommendedName>
</protein>
<feature type="region of interest" description="Disordered" evidence="5">
    <location>
        <begin position="1085"/>
        <end position="1265"/>
    </location>
</feature>
<feature type="region of interest" description="Disordered" evidence="5">
    <location>
        <begin position="247"/>
        <end position="317"/>
    </location>
</feature>
<feature type="compositionally biased region" description="Basic and acidic residues" evidence="5">
    <location>
        <begin position="1151"/>
        <end position="1160"/>
    </location>
</feature>
<keyword evidence="3" id="KW-0238">DNA-binding</keyword>
<feature type="compositionally biased region" description="Acidic residues" evidence="5">
    <location>
        <begin position="1161"/>
        <end position="1173"/>
    </location>
</feature>
<feature type="region of interest" description="Disordered" evidence="5">
    <location>
        <begin position="543"/>
        <end position="953"/>
    </location>
</feature>
<dbReference type="GO" id="GO:0042393">
    <property type="term" value="F:histone binding"/>
    <property type="evidence" value="ECO:0007669"/>
    <property type="project" value="TreeGrafter"/>
</dbReference>